<dbReference type="Pfam" id="PF19875">
    <property type="entry name" value="DUF6348"/>
    <property type="match status" value="1"/>
</dbReference>
<name>A0ABV5RGG7_9ACTN</name>
<protein>
    <submittedName>
        <fullName evidence="1">DUF6348 family protein</fullName>
    </submittedName>
</protein>
<dbReference type="EMBL" id="JBHMCG010000141">
    <property type="protein sequence ID" value="MFB9576914.1"/>
    <property type="molecule type" value="Genomic_DNA"/>
</dbReference>
<reference evidence="1 2" key="1">
    <citation type="submission" date="2024-09" db="EMBL/GenBank/DDBJ databases">
        <authorList>
            <person name="Sun Q."/>
            <person name="Mori K."/>
        </authorList>
    </citation>
    <scope>NUCLEOTIDE SEQUENCE [LARGE SCALE GENOMIC DNA]</scope>
    <source>
        <strain evidence="1 2">JCM 3331</strain>
    </source>
</reference>
<sequence length="300" mass="32187">MSWIRRLARRAEQPDERLPDLEFLALVKASLEAFAPGVTEGAELKGNSLLSPHGWAVAVGPPQHGGGRHYDLVALPDVSIQPDVPCFTDCVVAMSADPREAADAWVQTAGACLLELLDQRKRFADQAGPEHERGVPGWHSIISGAVAFGLDTTENRRMQAALLDANVLHRIADTFTADLESPFFNGVKVFYGGQPGAMKMEIRINGERHEAASAAMAALNLPDPTAFTAVRYYALLLPLPADGATPSGPATNTHHAHGAECSCGGELDPEHPGFELTLPHLVAELSEEEQAKRVRSTPGR</sequence>
<gene>
    <name evidence="1" type="ORF">ACFFTL_32765</name>
</gene>
<accession>A0ABV5RGG7</accession>
<dbReference type="InterPro" id="IPR045929">
    <property type="entry name" value="DUF6348"/>
</dbReference>
<dbReference type="Proteomes" id="UP001589710">
    <property type="component" value="Unassembled WGS sequence"/>
</dbReference>
<proteinExistence type="predicted"/>
<dbReference type="RefSeq" id="WP_345516023.1">
    <property type="nucleotide sequence ID" value="NZ_BAAAXD010000034.1"/>
</dbReference>
<comment type="caution">
    <text evidence="1">The sequence shown here is derived from an EMBL/GenBank/DDBJ whole genome shotgun (WGS) entry which is preliminary data.</text>
</comment>
<evidence type="ECO:0000313" key="1">
    <source>
        <dbReference type="EMBL" id="MFB9576914.1"/>
    </source>
</evidence>
<organism evidence="1 2">
    <name type="scientific">Streptomyces yanii</name>
    <dbReference type="NCBI Taxonomy" id="78510"/>
    <lineage>
        <taxon>Bacteria</taxon>
        <taxon>Bacillati</taxon>
        <taxon>Actinomycetota</taxon>
        <taxon>Actinomycetes</taxon>
        <taxon>Kitasatosporales</taxon>
        <taxon>Streptomycetaceae</taxon>
        <taxon>Streptomyces</taxon>
    </lineage>
</organism>
<evidence type="ECO:0000313" key="2">
    <source>
        <dbReference type="Proteomes" id="UP001589710"/>
    </source>
</evidence>
<keyword evidence="2" id="KW-1185">Reference proteome</keyword>